<dbReference type="OrthoDB" id="6435240at2759"/>
<dbReference type="Proteomes" id="UP000054630">
    <property type="component" value="Unassembled WGS sequence"/>
</dbReference>
<sequence>MEYMLKKFWELESIGILHREEKTTQDAVSYQIFDTLTHDWSRYSVWLLWKPGVVRLPDNYALSEHRLRYVEWSLMKVPAKQREYTTVIEMDGRCS</sequence>
<proteinExistence type="predicted"/>
<reference evidence="1 2" key="1">
    <citation type="submission" date="2015-01" db="EMBL/GenBank/DDBJ databases">
        <title>Evolution of Trichinella species and genotypes.</title>
        <authorList>
            <person name="Korhonen P.K."/>
            <person name="Edoardo P."/>
            <person name="Giuseppe L.R."/>
            <person name="Gasser R.B."/>
        </authorList>
    </citation>
    <scope>NUCLEOTIDE SEQUENCE [LARGE SCALE GENOMIC DNA]</scope>
    <source>
        <strain evidence="1">ISS37</strain>
    </source>
</reference>
<gene>
    <name evidence="1" type="ORF">T07_4978</name>
</gene>
<accession>A0A0V0RHI5</accession>
<evidence type="ECO:0000313" key="1">
    <source>
        <dbReference type="EMBL" id="KRX13982.1"/>
    </source>
</evidence>
<evidence type="ECO:0000313" key="2">
    <source>
        <dbReference type="Proteomes" id="UP000054630"/>
    </source>
</evidence>
<dbReference type="EMBL" id="JYDL01000175">
    <property type="protein sequence ID" value="KRX13982.1"/>
    <property type="molecule type" value="Genomic_DNA"/>
</dbReference>
<dbReference type="AlphaFoldDB" id="A0A0V0RHI5"/>
<protein>
    <submittedName>
        <fullName evidence="1">Uncharacterized protein</fullName>
    </submittedName>
</protein>
<name>A0A0V0RHI5_9BILA</name>
<comment type="caution">
    <text evidence="1">The sequence shown here is derived from an EMBL/GenBank/DDBJ whole genome shotgun (WGS) entry which is preliminary data.</text>
</comment>
<organism evidence="1 2">
    <name type="scientific">Trichinella nelsoni</name>
    <dbReference type="NCBI Taxonomy" id="6336"/>
    <lineage>
        <taxon>Eukaryota</taxon>
        <taxon>Metazoa</taxon>
        <taxon>Ecdysozoa</taxon>
        <taxon>Nematoda</taxon>
        <taxon>Enoplea</taxon>
        <taxon>Dorylaimia</taxon>
        <taxon>Trichinellida</taxon>
        <taxon>Trichinellidae</taxon>
        <taxon>Trichinella</taxon>
    </lineage>
</organism>
<keyword evidence="2" id="KW-1185">Reference proteome</keyword>